<dbReference type="PANTHER" id="PTHR23526">
    <property type="entry name" value="INTEGRAL MEMBRANE TRANSPORT PROTEIN-RELATED"/>
    <property type="match status" value="1"/>
</dbReference>
<dbReference type="InterPro" id="IPR036259">
    <property type="entry name" value="MFS_trans_sf"/>
</dbReference>
<evidence type="ECO:0000313" key="6">
    <source>
        <dbReference type="EMBL" id="BAL60237.1"/>
    </source>
</evidence>
<dbReference type="GO" id="GO:0022857">
    <property type="term" value="F:transmembrane transporter activity"/>
    <property type="evidence" value="ECO:0007669"/>
    <property type="project" value="InterPro"/>
</dbReference>
<dbReference type="Gene3D" id="1.20.1250.20">
    <property type="entry name" value="MFS general substrate transporter like domains"/>
    <property type="match status" value="1"/>
</dbReference>
<feature type="domain" description="Major facilitator superfamily (MFS) profile" evidence="5">
    <location>
        <begin position="1"/>
        <end position="360"/>
    </location>
</feature>
<dbReference type="InterPro" id="IPR052528">
    <property type="entry name" value="Sugar_transport-like"/>
</dbReference>
<dbReference type="InterPro" id="IPR020846">
    <property type="entry name" value="MFS_dom"/>
</dbReference>
<evidence type="ECO:0000256" key="3">
    <source>
        <dbReference type="ARBA" id="ARBA00023136"/>
    </source>
</evidence>
<dbReference type="PANTHER" id="PTHR23526:SF2">
    <property type="entry name" value="MAJOR FACILITATOR SUPERFAMILY (MFS) PROFILE DOMAIN-CONTAINING PROTEIN"/>
    <property type="match status" value="1"/>
</dbReference>
<evidence type="ECO:0000256" key="2">
    <source>
        <dbReference type="ARBA" id="ARBA00022989"/>
    </source>
</evidence>
<keyword evidence="1 4" id="KW-0812">Transmembrane</keyword>
<reference evidence="6" key="2">
    <citation type="journal article" date="2012" name="PLoS ONE">
        <title>A Deeply Branching Thermophilic Bacterium with an Ancient Acetyl-CoA Pathway Dominates a Subsurface Ecosystem.</title>
        <authorList>
            <person name="Takami H."/>
            <person name="Noguchi H."/>
            <person name="Takaki Y."/>
            <person name="Uchiyama I."/>
            <person name="Toyoda A."/>
            <person name="Nishi S."/>
            <person name="Chee G.-J."/>
            <person name="Arai W."/>
            <person name="Nunoura T."/>
            <person name="Itoh T."/>
            <person name="Hattori M."/>
            <person name="Takai K."/>
        </authorList>
    </citation>
    <scope>NUCLEOTIDE SEQUENCE</scope>
</reference>
<feature type="transmembrane region" description="Helical" evidence="4">
    <location>
        <begin position="308"/>
        <end position="328"/>
    </location>
</feature>
<feature type="transmembrane region" description="Helical" evidence="4">
    <location>
        <begin position="253"/>
        <end position="273"/>
    </location>
</feature>
<accession>H5SUN7</accession>
<dbReference type="InterPro" id="IPR011701">
    <property type="entry name" value="MFS"/>
</dbReference>
<dbReference type="EMBL" id="AP011803">
    <property type="protein sequence ID" value="BAL60237.1"/>
    <property type="molecule type" value="Genomic_DNA"/>
</dbReference>
<evidence type="ECO:0000259" key="5">
    <source>
        <dbReference type="PROSITE" id="PS50850"/>
    </source>
</evidence>
<feature type="transmembrane region" description="Helical" evidence="4">
    <location>
        <begin position="221"/>
        <end position="241"/>
    </location>
</feature>
<protein>
    <submittedName>
        <fullName evidence="6">Transporter, major facilitator family</fullName>
    </submittedName>
</protein>
<keyword evidence="2 4" id="KW-1133">Transmembrane helix</keyword>
<keyword evidence="3 4" id="KW-0472">Membrane</keyword>
<proteinExistence type="predicted"/>
<dbReference type="SUPFAM" id="SSF103473">
    <property type="entry name" value="MFS general substrate transporter"/>
    <property type="match status" value="1"/>
</dbReference>
<organism evidence="6">
    <name type="scientific">Acetithermum autotrophicum</name>
    <dbReference type="NCBI Taxonomy" id="1446466"/>
    <lineage>
        <taxon>Bacteria</taxon>
        <taxon>Candidatus Bipolaricaulota</taxon>
        <taxon>Candidatus Acetithermum</taxon>
    </lineage>
</organism>
<feature type="transmembrane region" description="Helical" evidence="4">
    <location>
        <begin position="121"/>
        <end position="143"/>
    </location>
</feature>
<reference evidence="6" key="1">
    <citation type="journal article" date="2005" name="Environ. Microbiol.">
        <title>Genetic and functional properties of uncultivated thermophilic crenarchaeotes from a subsurface gold mine as revealed by analysis of genome fragments.</title>
        <authorList>
            <person name="Nunoura T."/>
            <person name="Hirayama H."/>
            <person name="Takami H."/>
            <person name="Oida H."/>
            <person name="Nishi S."/>
            <person name="Shimamura S."/>
            <person name="Suzuki Y."/>
            <person name="Inagaki F."/>
            <person name="Takai K."/>
            <person name="Nealson K.H."/>
            <person name="Horikoshi K."/>
        </authorList>
    </citation>
    <scope>NUCLEOTIDE SEQUENCE</scope>
</reference>
<gene>
    <name evidence="6" type="ORF">HGMM_OP4C873</name>
</gene>
<feature type="transmembrane region" description="Helical" evidence="4">
    <location>
        <begin position="189"/>
        <end position="209"/>
    </location>
</feature>
<dbReference type="PROSITE" id="PS50850">
    <property type="entry name" value="MFS"/>
    <property type="match status" value="1"/>
</dbReference>
<name>H5SUN7_ACEAU</name>
<feature type="transmembrane region" description="Helical" evidence="4">
    <location>
        <begin position="334"/>
        <end position="351"/>
    </location>
</feature>
<evidence type="ECO:0000256" key="1">
    <source>
        <dbReference type="ARBA" id="ARBA00022692"/>
    </source>
</evidence>
<sequence>MRVRLANFLATTATTIAGTFIPLYAHQLGADDVGVGLLAAITALATVLTNLICGHAADRYGTRAFIVFGLLASAISTLVQIAAFDFGSLVLLRVLNGLALGVYPAALISHVQASKERLGRFSAFGSLGWTVGSLLAGTIATYFTIRGTFVAASLLFFVAYLLAMRFGVRPPDPNGQQTVSLWQVFLRHRSTFISVMIRHIGAHMIWAFWPLFLQRLGADYFWIGVTSAINTGTQFVVMYFLTDRAWSTGLLRLGLFLSSVTFITFALAPTFWWILPTQVLLGISWATLYVGGLRAATEGNPNPGAASAIFTSVLNISMVIGPALGAALVPIGGYYALIWVGAALSFVAFLYRQISLVRARACRASSGLLS</sequence>
<evidence type="ECO:0000256" key="4">
    <source>
        <dbReference type="SAM" id="Phobius"/>
    </source>
</evidence>
<feature type="transmembrane region" description="Helical" evidence="4">
    <location>
        <begin position="279"/>
        <end position="296"/>
    </location>
</feature>
<dbReference type="Pfam" id="PF07690">
    <property type="entry name" value="MFS_1"/>
    <property type="match status" value="1"/>
</dbReference>
<dbReference type="AlphaFoldDB" id="H5SUN7"/>
<feature type="transmembrane region" description="Helical" evidence="4">
    <location>
        <begin position="35"/>
        <end position="53"/>
    </location>
</feature>
<feature type="transmembrane region" description="Helical" evidence="4">
    <location>
        <begin position="149"/>
        <end position="168"/>
    </location>
</feature>
<feature type="transmembrane region" description="Helical" evidence="4">
    <location>
        <begin position="90"/>
        <end position="109"/>
    </location>
</feature>
<feature type="transmembrane region" description="Helical" evidence="4">
    <location>
        <begin position="65"/>
        <end position="84"/>
    </location>
</feature>